<dbReference type="GO" id="GO:0005739">
    <property type="term" value="C:mitochondrion"/>
    <property type="evidence" value="ECO:0007669"/>
    <property type="project" value="TreeGrafter"/>
</dbReference>
<evidence type="ECO:0000256" key="4">
    <source>
        <dbReference type="ARBA" id="ARBA00022801"/>
    </source>
</evidence>
<evidence type="ECO:0000259" key="7">
    <source>
        <dbReference type="Pfam" id="PF00675"/>
    </source>
</evidence>
<evidence type="ECO:0000256" key="5">
    <source>
        <dbReference type="ARBA" id="ARBA00022833"/>
    </source>
</evidence>
<dbReference type="Pfam" id="PF00675">
    <property type="entry name" value="Peptidase_M16"/>
    <property type="match status" value="1"/>
</dbReference>
<dbReference type="GO" id="GO:0004222">
    <property type="term" value="F:metalloendopeptidase activity"/>
    <property type="evidence" value="ECO:0007669"/>
    <property type="project" value="TreeGrafter"/>
</dbReference>
<keyword evidence="3" id="KW-0479">Metal-binding</keyword>
<dbReference type="OrthoDB" id="3872245at2759"/>
<dbReference type="PANTHER" id="PTHR43690:SF18">
    <property type="entry name" value="INSULIN-DEGRADING ENZYME-RELATED"/>
    <property type="match status" value="1"/>
</dbReference>
<feature type="domain" description="Peptidase M16 N-terminal" evidence="7">
    <location>
        <begin position="48"/>
        <end position="94"/>
    </location>
</feature>
<organism evidence="8 9">
    <name type="scientific">Pseudocercospora fuligena</name>
    <dbReference type="NCBI Taxonomy" id="685502"/>
    <lineage>
        <taxon>Eukaryota</taxon>
        <taxon>Fungi</taxon>
        <taxon>Dikarya</taxon>
        <taxon>Ascomycota</taxon>
        <taxon>Pezizomycotina</taxon>
        <taxon>Dothideomycetes</taxon>
        <taxon>Dothideomycetidae</taxon>
        <taxon>Mycosphaerellales</taxon>
        <taxon>Mycosphaerellaceae</taxon>
        <taxon>Pseudocercospora</taxon>
    </lineage>
</organism>
<keyword evidence="5" id="KW-0862">Zinc</keyword>
<dbReference type="InterPro" id="IPR011765">
    <property type="entry name" value="Pept_M16_N"/>
</dbReference>
<keyword evidence="2" id="KW-0645">Protease</keyword>
<keyword evidence="9" id="KW-1185">Reference proteome</keyword>
<dbReference type="GO" id="GO:0046872">
    <property type="term" value="F:metal ion binding"/>
    <property type="evidence" value="ECO:0007669"/>
    <property type="project" value="UniProtKB-KW"/>
</dbReference>
<gene>
    <name evidence="8" type="ORF">HII31_08677</name>
</gene>
<keyword evidence="6" id="KW-0482">Metalloprotease</keyword>
<dbReference type="GO" id="GO:0043171">
    <property type="term" value="P:peptide catabolic process"/>
    <property type="evidence" value="ECO:0007669"/>
    <property type="project" value="TreeGrafter"/>
</dbReference>
<evidence type="ECO:0000313" key="9">
    <source>
        <dbReference type="Proteomes" id="UP000660729"/>
    </source>
</evidence>
<keyword evidence="4" id="KW-0378">Hydrolase</keyword>
<name>A0A8H6VJ70_9PEZI</name>
<evidence type="ECO:0000256" key="6">
    <source>
        <dbReference type="ARBA" id="ARBA00023049"/>
    </source>
</evidence>
<dbReference type="SUPFAM" id="SSF63411">
    <property type="entry name" value="LuxS/MPP-like metallohydrolase"/>
    <property type="match status" value="1"/>
</dbReference>
<dbReference type="EMBL" id="JABCIY010000176">
    <property type="protein sequence ID" value="KAF7189989.1"/>
    <property type="molecule type" value="Genomic_DNA"/>
</dbReference>
<dbReference type="PANTHER" id="PTHR43690">
    <property type="entry name" value="NARDILYSIN"/>
    <property type="match status" value="1"/>
</dbReference>
<dbReference type="InterPro" id="IPR050626">
    <property type="entry name" value="Peptidase_M16"/>
</dbReference>
<dbReference type="GO" id="GO:0005829">
    <property type="term" value="C:cytosol"/>
    <property type="evidence" value="ECO:0007669"/>
    <property type="project" value="TreeGrafter"/>
</dbReference>
<dbReference type="InterPro" id="IPR011249">
    <property type="entry name" value="Metalloenz_LuxS/M16"/>
</dbReference>
<reference evidence="8" key="1">
    <citation type="submission" date="2020-04" db="EMBL/GenBank/DDBJ databases">
        <title>Draft genome resource of the tomato pathogen Pseudocercospora fuligena.</title>
        <authorList>
            <person name="Zaccaron A."/>
        </authorList>
    </citation>
    <scope>NUCLEOTIDE SEQUENCE</scope>
    <source>
        <strain evidence="8">PF001</strain>
    </source>
</reference>
<dbReference type="Gene3D" id="3.30.830.10">
    <property type="entry name" value="Metalloenzyme, LuxS/M16 peptidase-like"/>
    <property type="match status" value="1"/>
</dbReference>
<evidence type="ECO:0000256" key="1">
    <source>
        <dbReference type="ARBA" id="ARBA00007261"/>
    </source>
</evidence>
<dbReference type="AlphaFoldDB" id="A0A8H6VJ70"/>
<comment type="caution">
    <text evidence="8">The sequence shown here is derived from an EMBL/GenBank/DDBJ whole genome shotgun (WGS) entry which is preliminary data.</text>
</comment>
<dbReference type="Proteomes" id="UP000660729">
    <property type="component" value="Unassembled WGS sequence"/>
</dbReference>
<proteinExistence type="inferred from homology"/>
<sequence length="127" mass="14089">MATDSMPILQSRPEGPMDTERLADQLEKPLLDNRSYRVIRLPNKLEALLIHDPDTDKASAAMDVNVGSLADPEEMQGMAHAVEHLLFMGTEKVSTCLGQDRGHSFGRRGETDKCDHSFQAKTTTTHI</sequence>
<evidence type="ECO:0000256" key="2">
    <source>
        <dbReference type="ARBA" id="ARBA00022670"/>
    </source>
</evidence>
<dbReference type="GO" id="GO:0051603">
    <property type="term" value="P:proteolysis involved in protein catabolic process"/>
    <property type="evidence" value="ECO:0007669"/>
    <property type="project" value="TreeGrafter"/>
</dbReference>
<comment type="similarity">
    <text evidence="1">Belongs to the peptidase M16 family.</text>
</comment>
<evidence type="ECO:0000313" key="8">
    <source>
        <dbReference type="EMBL" id="KAF7189989.1"/>
    </source>
</evidence>
<evidence type="ECO:0000256" key="3">
    <source>
        <dbReference type="ARBA" id="ARBA00022723"/>
    </source>
</evidence>
<accession>A0A8H6VJ70</accession>
<protein>
    <submittedName>
        <fullName evidence="8">A-factor-processing enzyme</fullName>
    </submittedName>
</protein>